<dbReference type="EC" id="2.7.7.9" evidence="2"/>
<dbReference type="EMBL" id="QZWG01000019">
    <property type="protein sequence ID" value="RZB47313.1"/>
    <property type="molecule type" value="Genomic_DNA"/>
</dbReference>
<dbReference type="Pfam" id="PF01704">
    <property type="entry name" value="UDPGP"/>
    <property type="match status" value="1"/>
</dbReference>
<keyword evidence="6" id="KW-0812">Transmembrane</keyword>
<dbReference type="AlphaFoldDB" id="A0A445FER2"/>
<dbReference type="PANTHER" id="PTHR43511">
    <property type="match status" value="1"/>
</dbReference>
<comment type="similarity">
    <text evidence="1">Belongs to the UDPGP type 1 family.</text>
</comment>
<feature type="transmembrane region" description="Helical" evidence="6">
    <location>
        <begin position="6"/>
        <end position="29"/>
    </location>
</feature>
<sequence>SEAYFYLLVLMIIVVLLEFTNYNSMSIFIQVSEFNSKEKFKIFNTNNLWVNLKAVKRLVEADALKMEIIHNPKEVNGVKVLQLETRAGATTRVLNVY</sequence>
<name>A0A445FER2_GLYSO</name>
<proteinExistence type="inferred from homology"/>
<comment type="caution">
    <text evidence="7">The sequence shown here is derived from an EMBL/GenBank/DDBJ whole genome shotgun (WGS) entry which is preliminary data.</text>
</comment>
<reference evidence="7 8" key="1">
    <citation type="submission" date="2018-09" db="EMBL/GenBank/DDBJ databases">
        <title>A high-quality reference genome of wild soybean provides a powerful tool to mine soybean genomes.</title>
        <authorList>
            <person name="Xie M."/>
            <person name="Chung C.Y.L."/>
            <person name="Li M.-W."/>
            <person name="Wong F.-L."/>
            <person name="Chan T.-F."/>
            <person name="Lam H.-M."/>
        </authorList>
    </citation>
    <scope>NUCLEOTIDE SEQUENCE [LARGE SCALE GENOMIC DNA]</scope>
    <source>
        <strain evidence="8">cv. W05</strain>
        <tissue evidence="7">Hypocotyl of etiolated seedlings</tissue>
    </source>
</reference>
<dbReference type="Gene3D" id="3.90.550.10">
    <property type="entry name" value="Spore Coat Polysaccharide Biosynthesis Protein SpsA, Chain A"/>
    <property type="match status" value="1"/>
</dbReference>
<keyword evidence="6" id="KW-1133">Transmembrane helix</keyword>
<feature type="non-terminal residue" evidence="7">
    <location>
        <position position="1"/>
    </location>
</feature>
<dbReference type="Proteomes" id="UP000289340">
    <property type="component" value="Chromosome 19"/>
</dbReference>
<evidence type="ECO:0000313" key="8">
    <source>
        <dbReference type="Proteomes" id="UP000289340"/>
    </source>
</evidence>
<dbReference type="GO" id="GO:0003983">
    <property type="term" value="F:UTP:glucose-1-phosphate uridylyltransferase activity"/>
    <property type="evidence" value="ECO:0007669"/>
    <property type="project" value="UniProtKB-EC"/>
</dbReference>
<evidence type="ECO:0000256" key="4">
    <source>
        <dbReference type="ARBA" id="ARBA00022695"/>
    </source>
</evidence>
<keyword evidence="6" id="KW-0472">Membrane</keyword>
<evidence type="ECO:0000256" key="6">
    <source>
        <dbReference type="SAM" id="Phobius"/>
    </source>
</evidence>
<dbReference type="GO" id="GO:0006011">
    <property type="term" value="P:UDP-alpha-D-glucose metabolic process"/>
    <property type="evidence" value="ECO:0007669"/>
    <property type="project" value="InterPro"/>
</dbReference>
<dbReference type="InterPro" id="IPR016267">
    <property type="entry name" value="UDPGP_trans"/>
</dbReference>
<protein>
    <recommendedName>
        <fullName evidence="2">UTP--glucose-1-phosphate uridylyltransferase</fullName>
        <ecNumber evidence="2">2.7.7.9</ecNumber>
    </recommendedName>
</protein>
<dbReference type="SUPFAM" id="SSF53448">
    <property type="entry name" value="Nucleotide-diphospho-sugar transferases"/>
    <property type="match status" value="1"/>
</dbReference>
<gene>
    <name evidence="7" type="ORF">D0Y65_051087</name>
</gene>
<evidence type="ECO:0000256" key="1">
    <source>
        <dbReference type="ARBA" id="ARBA00010401"/>
    </source>
</evidence>
<dbReference type="InterPro" id="IPR029044">
    <property type="entry name" value="Nucleotide-diphossugar_trans"/>
</dbReference>
<evidence type="ECO:0000256" key="3">
    <source>
        <dbReference type="ARBA" id="ARBA00022679"/>
    </source>
</evidence>
<dbReference type="InterPro" id="IPR002618">
    <property type="entry name" value="UDPGP_fam"/>
</dbReference>
<comment type="catalytic activity">
    <reaction evidence="5">
        <text>alpha-D-glucose 1-phosphate + UTP + H(+) = UDP-alpha-D-glucose + diphosphate</text>
        <dbReference type="Rhea" id="RHEA:19889"/>
        <dbReference type="ChEBI" id="CHEBI:15378"/>
        <dbReference type="ChEBI" id="CHEBI:33019"/>
        <dbReference type="ChEBI" id="CHEBI:46398"/>
        <dbReference type="ChEBI" id="CHEBI:58601"/>
        <dbReference type="ChEBI" id="CHEBI:58885"/>
        <dbReference type="EC" id="2.7.7.9"/>
    </reaction>
</comment>
<organism evidence="7 8">
    <name type="scientific">Glycine soja</name>
    <name type="common">Wild soybean</name>
    <dbReference type="NCBI Taxonomy" id="3848"/>
    <lineage>
        <taxon>Eukaryota</taxon>
        <taxon>Viridiplantae</taxon>
        <taxon>Streptophyta</taxon>
        <taxon>Embryophyta</taxon>
        <taxon>Tracheophyta</taxon>
        <taxon>Spermatophyta</taxon>
        <taxon>Magnoliopsida</taxon>
        <taxon>eudicotyledons</taxon>
        <taxon>Gunneridae</taxon>
        <taxon>Pentapetalae</taxon>
        <taxon>rosids</taxon>
        <taxon>fabids</taxon>
        <taxon>Fabales</taxon>
        <taxon>Fabaceae</taxon>
        <taxon>Papilionoideae</taxon>
        <taxon>50 kb inversion clade</taxon>
        <taxon>NPAAA clade</taxon>
        <taxon>indigoferoid/millettioid clade</taxon>
        <taxon>Phaseoleae</taxon>
        <taxon>Glycine</taxon>
        <taxon>Glycine subgen. Soja</taxon>
    </lineage>
</organism>
<accession>A0A445FER2</accession>
<evidence type="ECO:0000256" key="2">
    <source>
        <dbReference type="ARBA" id="ARBA00012415"/>
    </source>
</evidence>
<keyword evidence="4 7" id="KW-0548">Nucleotidyltransferase</keyword>
<keyword evidence="3 7" id="KW-0808">Transferase</keyword>
<evidence type="ECO:0000256" key="5">
    <source>
        <dbReference type="ARBA" id="ARBA00048128"/>
    </source>
</evidence>
<evidence type="ECO:0000313" key="7">
    <source>
        <dbReference type="EMBL" id="RZB47313.1"/>
    </source>
</evidence>
<keyword evidence="8" id="KW-1185">Reference proteome</keyword>